<feature type="non-terminal residue" evidence="3">
    <location>
        <position position="1"/>
    </location>
</feature>
<feature type="compositionally biased region" description="Basic and acidic residues" evidence="2">
    <location>
        <begin position="694"/>
        <end position="703"/>
    </location>
</feature>
<feature type="coiled-coil region" evidence="1">
    <location>
        <begin position="340"/>
        <end position="395"/>
    </location>
</feature>
<proteinExistence type="predicted"/>
<evidence type="ECO:0000256" key="2">
    <source>
        <dbReference type="SAM" id="MobiDB-lite"/>
    </source>
</evidence>
<dbReference type="AlphaFoldDB" id="A0A2P4YCR2"/>
<evidence type="ECO:0000313" key="3">
    <source>
        <dbReference type="EMBL" id="POM75603.1"/>
    </source>
</evidence>
<organism evidence="3 4">
    <name type="scientific">Phytophthora palmivora</name>
    <dbReference type="NCBI Taxonomy" id="4796"/>
    <lineage>
        <taxon>Eukaryota</taxon>
        <taxon>Sar</taxon>
        <taxon>Stramenopiles</taxon>
        <taxon>Oomycota</taxon>
        <taxon>Peronosporomycetes</taxon>
        <taxon>Peronosporales</taxon>
        <taxon>Peronosporaceae</taxon>
        <taxon>Phytophthora</taxon>
    </lineage>
</organism>
<feature type="region of interest" description="Disordered" evidence="2">
    <location>
        <begin position="1"/>
        <end position="114"/>
    </location>
</feature>
<feature type="region of interest" description="Disordered" evidence="2">
    <location>
        <begin position="445"/>
        <end position="533"/>
    </location>
</feature>
<feature type="compositionally biased region" description="Basic and acidic residues" evidence="2">
    <location>
        <begin position="20"/>
        <end position="34"/>
    </location>
</feature>
<comment type="caution">
    <text evidence="3">The sequence shown here is derived from an EMBL/GenBank/DDBJ whole genome shotgun (WGS) entry which is preliminary data.</text>
</comment>
<accession>A0A2P4YCR2</accession>
<reference evidence="3 4" key="1">
    <citation type="journal article" date="2017" name="Genome Biol. Evol.">
        <title>Phytophthora megakarya and P. palmivora, closely related causal agents of cacao black pod rot, underwent increases in genome sizes and gene numbers by different mechanisms.</title>
        <authorList>
            <person name="Ali S.S."/>
            <person name="Shao J."/>
            <person name="Lary D.J."/>
            <person name="Kronmiller B."/>
            <person name="Shen D."/>
            <person name="Strem M.D."/>
            <person name="Amoako-Attah I."/>
            <person name="Akrofi A.Y."/>
            <person name="Begoude B.A."/>
            <person name="Ten Hoopen G.M."/>
            <person name="Coulibaly K."/>
            <person name="Kebe B.I."/>
            <person name="Melnick R.L."/>
            <person name="Guiltinan M.J."/>
            <person name="Tyler B.M."/>
            <person name="Meinhardt L.W."/>
            <person name="Bailey B.A."/>
        </authorList>
    </citation>
    <scope>NUCLEOTIDE SEQUENCE [LARGE SCALE GENOMIC DNA]</scope>
    <source>
        <strain evidence="4">sbr112.9</strain>
    </source>
</reference>
<feature type="compositionally biased region" description="Basic and acidic residues" evidence="2">
    <location>
        <begin position="738"/>
        <end position="753"/>
    </location>
</feature>
<feature type="compositionally biased region" description="Low complexity" evidence="2">
    <location>
        <begin position="87"/>
        <end position="100"/>
    </location>
</feature>
<keyword evidence="4" id="KW-1185">Reference proteome</keyword>
<feature type="compositionally biased region" description="Basic and acidic residues" evidence="2">
    <location>
        <begin position="465"/>
        <end position="481"/>
    </location>
</feature>
<evidence type="ECO:0000313" key="4">
    <source>
        <dbReference type="Proteomes" id="UP000237271"/>
    </source>
</evidence>
<gene>
    <name evidence="3" type="ORF">PHPALM_7275</name>
</gene>
<sequence>DAGTTESDRGATSGSGLESSADKRGETAQEKSQEAAETPQVPANENMKAPKSRSSSAAKSTGKRSRSGSKERSGNKKKRSSSKDRSGSSTATASDGSSPPVVAPASTGAPPAADKAHDLIQRALRPLLAKVFEKDDMDKLDAMADAAVKARPALEGQVPPTRVAAPPSHLPTPNTMFVGVPAATADLSNGSLLRGGYGGVECLLGVESLSEEDVQFLAKLLSPDVDIRREILTPLADTLEPDSYEFLLALKSISTKRETASLLRHYGAQDLARKVFGMTTLMKRLLDKFRTLEASTQRSSSQATRRALKDFEEVRQVRVDYSLLQKYWHQEAELAKGYIISELEKHSRDYKREAQEHERQQRAFQARIMRLESDHDELQKVIHDLENRLKASASDPSRLMNFLHRHDTRVDGNWPRLKALLEKFRGHQDPHEAWKTQIFVNTLDDPTLRPEPYVFADENDDSEEKQDPGDSRPRSGSKDDPVDFSEDPPKDPPSPLSSSLLKNTKSSGHSAGDSSDLQNVQWRPTSYTPNGEPALDTVASPLLDVSAVCASLNGPIVWDKLRTDVQVLMRSGLTLDQAEDLIRSGQAVHSRIPSRMLSVMLSRMMYWKCLDDTPWTKFVPSWCYKNAESRLEADLETGNIPSRWPPLSKQVHMDDEEIHKALFKSDGEDNEDDSRDAPFTPKKVNPVSPRRTTPPREAKRRASVDTSASEPDTSAEVKDNEELSSKVTSASSSRKSRPAQERKQSQLARKDYKELLPMERRLIETPRPGVNSLRHYGILVKFAPGTTNALEQSLPTSILVKFAPGTTNALEQSYGFPDYAPNLSKPAEAEQNRLRWKPADFMVFWETKPWDKMFQERSKYLPLHTRTQLSKISRDALGEIVEFMSDHRLAFWWIGHWTFIDQSRDDYSSNRAKERKTECDQVKKSYKRLINKWVDKGMGESLLEEPGVKVLGQREPSRVQWNTCQSDADRVKDLPQATRDKLLPVEHRKRHLVTLADFD</sequence>
<dbReference type="EMBL" id="NCKW01003736">
    <property type="protein sequence ID" value="POM75603.1"/>
    <property type="molecule type" value="Genomic_DNA"/>
</dbReference>
<evidence type="ECO:0000256" key="1">
    <source>
        <dbReference type="SAM" id="Coils"/>
    </source>
</evidence>
<protein>
    <submittedName>
        <fullName evidence="3">Uncharacterized protein</fullName>
    </submittedName>
</protein>
<feature type="compositionally biased region" description="Polar residues" evidence="2">
    <location>
        <begin position="508"/>
        <end position="529"/>
    </location>
</feature>
<name>A0A2P4YCR2_9STRA</name>
<feature type="compositionally biased region" description="Basic and acidic residues" evidence="2">
    <location>
        <begin position="715"/>
        <end position="724"/>
    </location>
</feature>
<dbReference type="OrthoDB" id="129180at2759"/>
<feature type="region of interest" description="Disordered" evidence="2">
    <location>
        <begin position="662"/>
        <end position="753"/>
    </location>
</feature>
<keyword evidence="1" id="KW-0175">Coiled coil</keyword>
<feature type="compositionally biased region" description="Low complexity" evidence="2">
    <location>
        <begin position="496"/>
        <end position="507"/>
    </location>
</feature>
<dbReference type="Proteomes" id="UP000237271">
    <property type="component" value="Unassembled WGS sequence"/>
</dbReference>